<protein>
    <recommendedName>
        <fullName evidence="2">Integrase zinc-binding domain-containing protein</fullName>
    </recommendedName>
</protein>
<comment type="caution">
    <text evidence="3">The sequence shown here is derived from an EMBL/GenBank/DDBJ whole genome shotgun (WGS) entry which is preliminary data.</text>
</comment>
<organism evidence="3 4">
    <name type="scientific">Phytophthora cactorum</name>
    <dbReference type="NCBI Taxonomy" id="29920"/>
    <lineage>
        <taxon>Eukaryota</taxon>
        <taxon>Sar</taxon>
        <taxon>Stramenopiles</taxon>
        <taxon>Oomycota</taxon>
        <taxon>Peronosporomycetes</taxon>
        <taxon>Peronosporales</taxon>
        <taxon>Peronosporaceae</taxon>
        <taxon>Phytophthora</taxon>
    </lineage>
</organism>
<evidence type="ECO:0000256" key="1">
    <source>
        <dbReference type="SAM" id="MobiDB-lite"/>
    </source>
</evidence>
<evidence type="ECO:0000259" key="2">
    <source>
        <dbReference type="Pfam" id="PF17921"/>
    </source>
</evidence>
<gene>
    <name evidence="3" type="ORF">PC117_g7791</name>
</gene>
<reference evidence="3" key="1">
    <citation type="submission" date="2018-10" db="EMBL/GenBank/DDBJ databases">
        <title>Effector identification in a new, highly contiguous assembly of the strawberry crown rot pathogen Phytophthora cactorum.</title>
        <authorList>
            <person name="Armitage A.D."/>
            <person name="Nellist C.F."/>
            <person name="Bates H."/>
            <person name="Vickerstaff R.J."/>
            <person name="Harrison R.J."/>
        </authorList>
    </citation>
    <scope>NUCLEOTIDE SEQUENCE</scope>
    <source>
        <strain evidence="3">4040</strain>
    </source>
</reference>
<evidence type="ECO:0000313" key="3">
    <source>
        <dbReference type="EMBL" id="KAG2946260.1"/>
    </source>
</evidence>
<dbReference type="EMBL" id="RCMK01000162">
    <property type="protein sequence ID" value="KAG2946260.1"/>
    <property type="molecule type" value="Genomic_DNA"/>
</dbReference>
<feature type="compositionally biased region" description="Basic residues" evidence="1">
    <location>
        <begin position="82"/>
        <end position="98"/>
    </location>
</feature>
<name>A0A8T1DYJ5_9STRA</name>
<dbReference type="InterPro" id="IPR041588">
    <property type="entry name" value="Integrase_H2C2"/>
</dbReference>
<dbReference type="Gene3D" id="1.10.340.70">
    <property type="match status" value="1"/>
</dbReference>
<dbReference type="AlphaFoldDB" id="A0A8T1DYJ5"/>
<dbReference type="Pfam" id="PF17921">
    <property type="entry name" value="Integrase_H2C2"/>
    <property type="match status" value="1"/>
</dbReference>
<sequence>MAKTPRNAERPKYTVTWAPSVESRELAKTTAAPKPRDEAFTPAGVDVADLRGNTVPESAQNEQRIAAGSQQYVGLQTASGSKAKRRRTEPNVRKRRARLRSEWRHSCRRKRRPQASDGVWSYRQRPGVRRTDTEIKTAQGTSRLVHNMMEDGTYKGLSIMREYGLVLADTPNGKRIVLPPSRWATALKEIHGSVWAGHIRAPHTYARMAQTHWWSGLQMAVKRWVLGCQECGSRTARPREVVPPLRSIRGGDVGD</sequence>
<evidence type="ECO:0000313" key="4">
    <source>
        <dbReference type="Proteomes" id="UP000736787"/>
    </source>
</evidence>
<accession>A0A8T1DYJ5</accession>
<feature type="domain" description="Integrase zinc-binding" evidence="2">
    <location>
        <begin position="179"/>
        <end position="234"/>
    </location>
</feature>
<feature type="compositionally biased region" description="Polar residues" evidence="1">
    <location>
        <begin position="55"/>
        <end position="80"/>
    </location>
</feature>
<dbReference type="Proteomes" id="UP000736787">
    <property type="component" value="Unassembled WGS sequence"/>
</dbReference>
<proteinExistence type="predicted"/>
<feature type="region of interest" description="Disordered" evidence="1">
    <location>
        <begin position="21"/>
        <end position="119"/>
    </location>
</feature>
<dbReference type="VEuPathDB" id="FungiDB:PC110_g9819"/>